<dbReference type="EMBL" id="JAWWNJ010000013">
    <property type="protein sequence ID" value="KAK7042233.1"/>
    <property type="molecule type" value="Genomic_DNA"/>
</dbReference>
<name>A0AAW0CSL6_9AGAR</name>
<proteinExistence type="predicted"/>
<reference evidence="1 2" key="1">
    <citation type="journal article" date="2024" name="J Genomics">
        <title>Draft genome sequencing and assembly of Favolaschia claudopus CIRM-BRFM 2984 isolated from oak limbs.</title>
        <authorList>
            <person name="Navarro D."/>
            <person name="Drula E."/>
            <person name="Chaduli D."/>
            <person name="Cazenave R."/>
            <person name="Ahrendt S."/>
            <person name="Wang J."/>
            <person name="Lipzen A."/>
            <person name="Daum C."/>
            <person name="Barry K."/>
            <person name="Grigoriev I.V."/>
            <person name="Favel A."/>
            <person name="Rosso M.N."/>
            <person name="Martin F."/>
        </authorList>
    </citation>
    <scope>NUCLEOTIDE SEQUENCE [LARGE SCALE GENOMIC DNA]</scope>
    <source>
        <strain evidence="1 2">CIRM-BRFM 2984</strain>
    </source>
</reference>
<protein>
    <recommendedName>
        <fullName evidence="3">F-box domain-containing protein</fullName>
    </recommendedName>
</protein>
<accession>A0AAW0CSL6</accession>
<dbReference type="InterPro" id="IPR032675">
    <property type="entry name" value="LRR_dom_sf"/>
</dbReference>
<sequence length="537" mass="60530">MIVDIKRRASPTEWVVPVEQAQSPTVSFDLHDDDDNSTIKVLPNEILTEIFRWTVGDASITIPQPSDLDPFFAQSTVVIPLLISHVCRRWRYLAIATVWNRFRFFNPRWLSTYSLPYLEEVATHFLTLIPPSRRFEIQVLADGEMPRGAFQSFVVGNAGRITGADLELSEDDLDAFWHLPEATFPVLRSLRLTFVASMDCESAPTPEDSTTLSALAPRLTSYSYTTWEGEVDAFEFGLNFDQLQELELCARISEESAYTLLPLITEIRSLSLSIEANPYLQWHLGSRDEDEPDDHLDQVINVPHILSTPSTGTPDENVITFEALTHLDLTFACYEQLVTFLDQAKLPALNSLTLRNNAVNGDNDPDLYNQGFHEAFLSWFSRYEIKLTCLKLYEINNLSAEHFTAILAAHPQLAELSITRCFGTLWSIFTEAHAHDIRLLPSLTSFTCTAFGRIRVDGIIAFISGHCADGWPGARLQQVDFEPAFWITYRGSDRRGTERAGDRLLSAARAWHDQAGVQVTITCGSMEDRHAYTGADN</sequence>
<organism evidence="1 2">
    <name type="scientific">Favolaschia claudopus</name>
    <dbReference type="NCBI Taxonomy" id="2862362"/>
    <lineage>
        <taxon>Eukaryota</taxon>
        <taxon>Fungi</taxon>
        <taxon>Dikarya</taxon>
        <taxon>Basidiomycota</taxon>
        <taxon>Agaricomycotina</taxon>
        <taxon>Agaricomycetes</taxon>
        <taxon>Agaricomycetidae</taxon>
        <taxon>Agaricales</taxon>
        <taxon>Marasmiineae</taxon>
        <taxon>Mycenaceae</taxon>
        <taxon>Favolaschia</taxon>
    </lineage>
</organism>
<evidence type="ECO:0000313" key="2">
    <source>
        <dbReference type="Proteomes" id="UP001362999"/>
    </source>
</evidence>
<evidence type="ECO:0000313" key="1">
    <source>
        <dbReference type="EMBL" id="KAK7042233.1"/>
    </source>
</evidence>
<gene>
    <name evidence="1" type="ORF">R3P38DRAFT_310749</name>
</gene>
<comment type="caution">
    <text evidence="1">The sequence shown here is derived from an EMBL/GenBank/DDBJ whole genome shotgun (WGS) entry which is preliminary data.</text>
</comment>
<dbReference type="SUPFAM" id="SSF52047">
    <property type="entry name" value="RNI-like"/>
    <property type="match status" value="1"/>
</dbReference>
<keyword evidence="2" id="KW-1185">Reference proteome</keyword>
<dbReference type="Gene3D" id="3.80.10.10">
    <property type="entry name" value="Ribonuclease Inhibitor"/>
    <property type="match status" value="1"/>
</dbReference>
<evidence type="ECO:0008006" key="3">
    <source>
        <dbReference type="Google" id="ProtNLM"/>
    </source>
</evidence>
<dbReference type="AlphaFoldDB" id="A0AAW0CSL6"/>
<dbReference type="Proteomes" id="UP001362999">
    <property type="component" value="Unassembled WGS sequence"/>
</dbReference>